<dbReference type="EMBL" id="JAOECG010000006">
    <property type="protein sequence ID" value="MDG9786784.1"/>
    <property type="molecule type" value="Genomic_DNA"/>
</dbReference>
<comment type="caution">
    <text evidence="1">The sequence shown here is derived from an EMBL/GenBank/DDBJ whole genome shotgun (WGS) entry which is preliminary data.</text>
</comment>
<organism evidence="1 2">
    <name type="scientific">Acinetobacter johnsonii</name>
    <dbReference type="NCBI Taxonomy" id="40214"/>
    <lineage>
        <taxon>Bacteria</taxon>
        <taxon>Pseudomonadati</taxon>
        <taxon>Pseudomonadota</taxon>
        <taxon>Gammaproteobacteria</taxon>
        <taxon>Moraxellales</taxon>
        <taxon>Moraxellaceae</taxon>
        <taxon>Acinetobacter</taxon>
    </lineage>
</organism>
<sequence length="57" mass="6609">MTDKVQAKKDLEFCSAELSKYQNLSRSGLTRDEMLAIDGIMIKLKQRVKNLRTSLYE</sequence>
<proteinExistence type="predicted"/>
<accession>A0AAW6RT48</accession>
<evidence type="ECO:0000313" key="2">
    <source>
        <dbReference type="Proteomes" id="UP001157887"/>
    </source>
</evidence>
<name>A0AAW6RT48_ACIJO</name>
<protein>
    <submittedName>
        <fullName evidence="1">Uncharacterized protein</fullName>
    </submittedName>
</protein>
<reference evidence="1" key="1">
    <citation type="submission" date="2022-09" db="EMBL/GenBank/DDBJ databases">
        <title>Intensive care unit water sources are persistently colonized with multi-drug resistant bacteria and are the site of extensive horizontal gene transfer of antibiotic resistance genes.</title>
        <authorList>
            <person name="Diorio-Toth L."/>
        </authorList>
    </citation>
    <scope>NUCLEOTIDE SEQUENCE</scope>
    <source>
        <strain evidence="1">GD04065</strain>
    </source>
</reference>
<dbReference type="Proteomes" id="UP001157887">
    <property type="component" value="Unassembled WGS sequence"/>
</dbReference>
<dbReference type="AlphaFoldDB" id="A0AAW6RT48"/>
<dbReference type="RefSeq" id="WP_165382154.1">
    <property type="nucleotide sequence ID" value="NZ_BKWH01000155.1"/>
</dbReference>
<gene>
    <name evidence="1" type="ORF">N7566_07230</name>
</gene>
<evidence type="ECO:0000313" key="1">
    <source>
        <dbReference type="EMBL" id="MDG9786784.1"/>
    </source>
</evidence>